<dbReference type="SUPFAM" id="SSF46565">
    <property type="entry name" value="Chaperone J-domain"/>
    <property type="match status" value="1"/>
</dbReference>
<dbReference type="HOGENOM" id="CLU_017633_0_0_1"/>
<dbReference type="GeneID" id="7197081"/>
<dbReference type="KEGG" id="pti:PHATRDRAFT_18036"/>
<dbReference type="EMBL" id="CM000606">
    <property type="protein sequence ID" value="EEC50678.1"/>
    <property type="molecule type" value="Genomic_DNA"/>
</dbReference>
<sequence length="385" mass="43857">MVVRTPRQGAFVRLWQTCIVFLLLGSHVLLVPVVQAASRDYYQILGVSRDATIKEIKKAYRQKSLEFHPDKNKDEGASEKFAEVARAYEVLSDDELKAVYDRHGEDGLKQREQRGGGGGGGGFEDLFSQFGFDFGGGRQQRDQEQRTPDVEIPLYVSLKQLYLGETIDVDYVRQVLCLQWEMCVKSAPDCQGPGVRVRRQQLAPGFVQQVQQRDDRCVARGKQWLDKCRECPRQTETERIQVTIEIQPGFRAGERVSFEGVTDEKPGFKPGDLHFVLMEEPHDVYHRDRDDLYKTMEVPLVDALTGFSVTLKHLDDHEYTVTVEDVTDCDHVLRVPGKGMPRRSGRGFGDLYLTFEVDFPDTLTREQKDAIRSILAPGEEAKQEL</sequence>
<evidence type="ECO:0000259" key="1">
    <source>
        <dbReference type="PROSITE" id="PS50076"/>
    </source>
</evidence>
<organism evidence="2 3">
    <name type="scientific">Phaeodactylum tricornutum (strain CCAP 1055/1)</name>
    <dbReference type="NCBI Taxonomy" id="556484"/>
    <lineage>
        <taxon>Eukaryota</taxon>
        <taxon>Sar</taxon>
        <taxon>Stramenopiles</taxon>
        <taxon>Ochrophyta</taxon>
        <taxon>Bacillariophyta</taxon>
        <taxon>Bacillariophyceae</taxon>
        <taxon>Bacillariophycidae</taxon>
        <taxon>Naviculales</taxon>
        <taxon>Phaeodactylaceae</taxon>
        <taxon>Phaeodactylum</taxon>
    </lineage>
</organism>
<name>B7FRV0_PHATC</name>
<dbReference type="Proteomes" id="UP000000759">
    <property type="component" value="Chromosome 2"/>
</dbReference>
<evidence type="ECO:0000313" key="3">
    <source>
        <dbReference type="Proteomes" id="UP000000759"/>
    </source>
</evidence>
<dbReference type="Gene3D" id="1.10.287.110">
    <property type="entry name" value="DnaJ domain"/>
    <property type="match status" value="1"/>
</dbReference>
<reference evidence="3" key="2">
    <citation type="submission" date="2008-08" db="EMBL/GenBank/DDBJ databases">
        <authorList>
            <consortium name="Diatom Consortium"/>
            <person name="Grigoriev I."/>
            <person name="Grimwood J."/>
            <person name="Kuo A."/>
            <person name="Otillar R.P."/>
            <person name="Salamov A."/>
            <person name="Detter J.C."/>
            <person name="Lindquist E."/>
            <person name="Shapiro H."/>
            <person name="Lucas S."/>
            <person name="Glavina del Rio T."/>
            <person name="Pitluck S."/>
            <person name="Rokhsar D."/>
            <person name="Bowler C."/>
        </authorList>
    </citation>
    <scope>GENOME REANNOTATION</scope>
    <source>
        <strain evidence="3">CCAP 1055/1</strain>
    </source>
</reference>
<dbReference type="AlphaFoldDB" id="B7FRV0"/>
<dbReference type="InParanoid" id="B7FRV0"/>
<dbReference type="InterPro" id="IPR002939">
    <property type="entry name" value="DnaJ_C"/>
</dbReference>
<dbReference type="PaxDb" id="2850-Phatr18036"/>
<dbReference type="Gene3D" id="2.10.230.10">
    <property type="entry name" value="Heat shock protein DnaJ, cysteine-rich domain"/>
    <property type="match status" value="1"/>
</dbReference>
<dbReference type="STRING" id="556484.B7FRV0"/>
<dbReference type="GO" id="GO:0051082">
    <property type="term" value="F:unfolded protein binding"/>
    <property type="evidence" value="ECO:0007669"/>
    <property type="project" value="InterPro"/>
</dbReference>
<dbReference type="PROSITE" id="PS50076">
    <property type="entry name" value="DNAJ_2"/>
    <property type="match status" value="1"/>
</dbReference>
<reference evidence="2 3" key="1">
    <citation type="journal article" date="2008" name="Nature">
        <title>The Phaeodactylum genome reveals the evolutionary history of diatom genomes.</title>
        <authorList>
            <person name="Bowler C."/>
            <person name="Allen A.E."/>
            <person name="Badger J.H."/>
            <person name="Grimwood J."/>
            <person name="Jabbari K."/>
            <person name="Kuo A."/>
            <person name="Maheswari U."/>
            <person name="Martens C."/>
            <person name="Maumus F."/>
            <person name="Otillar R.P."/>
            <person name="Rayko E."/>
            <person name="Salamov A."/>
            <person name="Vandepoele K."/>
            <person name="Beszteri B."/>
            <person name="Gruber A."/>
            <person name="Heijde M."/>
            <person name="Katinka M."/>
            <person name="Mock T."/>
            <person name="Valentin K."/>
            <person name="Verret F."/>
            <person name="Berges J.A."/>
            <person name="Brownlee C."/>
            <person name="Cadoret J.P."/>
            <person name="Chiovitti A."/>
            <person name="Choi C.J."/>
            <person name="Coesel S."/>
            <person name="De Martino A."/>
            <person name="Detter J.C."/>
            <person name="Durkin C."/>
            <person name="Falciatore A."/>
            <person name="Fournet J."/>
            <person name="Haruta M."/>
            <person name="Huysman M.J."/>
            <person name="Jenkins B.D."/>
            <person name="Jiroutova K."/>
            <person name="Jorgensen R.E."/>
            <person name="Joubert Y."/>
            <person name="Kaplan A."/>
            <person name="Kroger N."/>
            <person name="Kroth P.G."/>
            <person name="La Roche J."/>
            <person name="Lindquist E."/>
            <person name="Lommer M."/>
            <person name="Martin-Jezequel V."/>
            <person name="Lopez P.J."/>
            <person name="Lucas S."/>
            <person name="Mangogna M."/>
            <person name="McGinnis K."/>
            <person name="Medlin L.K."/>
            <person name="Montsant A."/>
            <person name="Oudot-Le Secq M.P."/>
            <person name="Napoli C."/>
            <person name="Obornik M."/>
            <person name="Parker M.S."/>
            <person name="Petit J.L."/>
            <person name="Porcel B.M."/>
            <person name="Poulsen N."/>
            <person name="Robison M."/>
            <person name="Rychlewski L."/>
            <person name="Rynearson T.A."/>
            <person name="Schmutz J."/>
            <person name="Shapiro H."/>
            <person name="Siaut M."/>
            <person name="Stanley M."/>
            <person name="Sussman M.R."/>
            <person name="Taylor A.R."/>
            <person name="Vardi A."/>
            <person name="von Dassow P."/>
            <person name="Vyverman W."/>
            <person name="Willis A."/>
            <person name="Wyrwicz L.S."/>
            <person name="Rokhsar D.S."/>
            <person name="Weissenbach J."/>
            <person name="Armbrust E.V."/>
            <person name="Green B.R."/>
            <person name="Van de Peer Y."/>
            <person name="Grigoriev I.V."/>
        </authorList>
    </citation>
    <scope>NUCLEOTIDE SEQUENCE [LARGE SCALE GENOMIC DNA]</scope>
    <source>
        <strain evidence="2 3">CCAP 1055/1</strain>
    </source>
</reference>
<dbReference type="PRINTS" id="PR00625">
    <property type="entry name" value="JDOMAIN"/>
</dbReference>
<protein>
    <recommendedName>
        <fullName evidence="1">J domain-containing protein</fullName>
    </recommendedName>
</protein>
<dbReference type="GO" id="GO:0006457">
    <property type="term" value="P:protein folding"/>
    <property type="evidence" value="ECO:0007669"/>
    <property type="project" value="InterPro"/>
</dbReference>
<dbReference type="InterPro" id="IPR001623">
    <property type="entry name" value="DnaJ_domain"/>
</dbReference>
<accession>B7FRV0</accession>
<dbReference type="SMART" id="SM00271">
    <property type="entry name" value="DnaJ"/>
    <property type="match status" value="1"/>
</dbReference>
<feature type="domain" description="J" evidence="1">
    <location>
        <begin position="40"/>
        <end position="104"/>
    </location>
</feature>
<dbReference type="FunFam" id="2.60.260.20:FF:000013">
    <property type="entry name" value="DnaJ subfamily B member 11"/>
    <property type="match status" value="1"/>
</dbReference>
<keyword evidence="3" id="KW-1185">Reference proteome</keyword>
<dbReference type="PANTHER" id="PTHR43888">
    <property type="entry name" value="DNAJ-LIKE-2, ISOFORM A-RELATED"/>
    <property type="match status" value="1"/>
</dbReference>
<dbReference type="Pfam" id="PF00226">
    <property type="entry name" value="DnaJ"/>
    <property type="match status" value="1"/>
</dbReference>
<dbReference type="InterPro" id="IPR018253">
    <property type="entry name" value="DnaJ_domain_CS"/>
</dbReference>
<dbReference type="PROSITE" id="PS00636">
    <property type="entry name" value="DNAJ_1"/>
    <property type="match status" value="1"/>
</dbReference>
<dbReference type="InterPro" id="IPR008971">
    <property type="entry name" value="HSP40/DnaJ_pept-bd"/>
</dbReference>
<dbReference type="OMA" id="NIYESFF"/>
<dbReference type="GO" id="GO:0030544">
    <property type="term" value="F:Hsp70 protein binding"/>
    <property type="evidence" value="ECO:0007669"/>
    <property type="project" value="InterPro"/>
</dbReference>
<gene>
    <name evidence="2" type="ORF">PHATRDRAFT_18036</name>
</gene>
<dbReference type="RefSeq" id="XP_002177864.1">
    <property type="nucleotide sequence ID" value="XM_002177828.1"/>
</dbReference>
<proteinExistence type="predicted"/>
<dbReference type="SUPFAM" id="SSF49493">
    <property type="entry name" value="HSP40/DnaJ peptide-binding domain"/>
    <property type="match status" value="2"/>
</dbReference>
<dbReference type="CDD" id="cd06257">
    <property type="entry name" value="DnaJ"/>
    <property type="match status" value="1"/>
</dbReference>
<evidence type="ECO:0000313" key="2">
    <source>
        <dbReference type="EMBL" id="EEC50678.1"/>
    </source>
</evidence>
<dbReference type="eggNOG" id="KOG0713">
    <property type="taxonomic scope" value="Eukaryota"/>
</dbReference>
<dbReference type="Pfam" id="PF01556">
    <property type="entry name" value="DnaJ_C"/>
    <property type="match status" value="1"/>
</dbReference>
<dbReference type="InterPro" id="IPR044713">
    <property type="entry name" value="DNJA1/2-like"/>
</dbReference>
<dbReference type="OrthoDB" id="550424at2759"/>
<dbReference type="Gene3D" id="2.60.260.20">
    <property type="entry name" value="Urease metallochaperone UreE, N-terminal domain"/>
    <property type="match status" value="2"/>
</dbReference>
<dbReference type="CDD" id="cd10747">
    <property type="entry name" value="DnaJ_C"/>
    <property type="match status" value="1"/>
</dbReference>
<dbReference type="FunCoup" id="B7FRV0">
    <property type="interactions" value="11"/>
</dbReference>
<dbReference type="InterPro" id="IPR036869">
    <property type="entry name" value="J_dom_sf"/>
</dbReference>